<evidence type="ECO:0000256" key="8">
    <source>
        <dbReference type="SAM" id="MobiDB-lite"/>
    </source>
</evidence>
<feature type="compositionally biased region" description="Basic residues" evidence="8">
    <location>
        <begin position="378"/>
        <end position="390"/>
    </location>
</feature>
<dbReference type="InterPro" id="IPR002549">
    <property type="entry name" value="AI-2E-like"/>
</dbReference>
<accession>A0A9D2C7G4</accession>
<comment type="subcellular location">
    <subcellularLocation>
        <location evidence="1">Cell membrane</location>
        <topology evidence="1">Multi-pass membrane protein</topology>
    </subcellularLocation>
</comment>
<feature type="transmembrane region" description="Helical" evidence="9">
    <location>
        <begin position="12"/>
        <end position="34"/>
    </location>
</feature>
<sequence length="390" mass="42571">MQKRRTDKAVLIYICLAAFLILCIVKFDAIVWGAGRLWNVILPLVLGMGIAYVLNIVLVRVERLYFPRSQNRFIRSTRRGAGIVVSILLVLALFTLVGRLVIPELGKAFGVIGRSIPVVFDQAADWLEKSGALNASNYVEDIDWNSMMEKVMEVARSGIGGILNSTISVVGSVVGGVVNFFIGLIFGVYILVSKERLSSQAKRILRAYLKEKTVKEIARIIRTADDTFSSFIIGQCTEAVILGTLCAVGMLIFDFPYAVMIGSFIGVTALIPIVGAYLGAGLGAFMILTVDPLKALLFLVFIVILQQMEGNLIYPRVVGSSIGLPGMWVLAAVTVGGGLMGIGGMLLGVPLTATAYKLLRSDVNARNERKDSWQRRAPSGRRQRPEKRKE</sequence>
<feature type="transmembrane region" description="Helical" evidence="9">
    <location>
        <begin position="167"/>
        <end position="192"/>
    </location>
</feature>
<feature type="transmembrane region" description="Helical" evidence="9">
    <location>
        <begin position="80"/>
        <end position="102"/>
    </location>
</feature>
<dbReference type="Pfam" id="PF01594">
    <property type="entry name" value="AI-2E_transport"/>
    <property type="match status" value="1"/>
</dbReference>
<protein>
    <submittedName>
        <fullName evidence="10">AI-2E family transporter</fullName>
    </submittedName>
</protein>
<evidence type="ECO:0000313" key="10">
    <source>
        <dbReference type="EMBL" id="HIY61000.1"/>
    </source>
</evidence>
<dbReference type="GO" id="GO:0005886">
    <property type="term" value="C:plasma membrane"/>
    <property type="evidence" value="ECO:0007669"/>
    <property type="project" value="UniProtKB-SubCell"/>
</dbReference>
<evidence type="ECO:0000256" key="5">
    <source>
        <dbReference type="ARBA" id="ARBA00022692"/>
    </source>
</evidence>
<evidence type="ECO:0000256" key="7">
    <source>
        <dbReference type="ARBA" id="ARBA00023136"/>
    </source>
</evidence>
<dbReference type="PANTHER" id="PTHR21716">
    <property type="entry name" value="TRANSMEMBRANE PROTEIN"/>
    <property type="match status" value="1"/>
</dbReference>
<keyword evidence="7 9" id="KW-0472">Membrane</keyword>
<evidence type="ECO:0000256" key="2">
    <source>
        <dbReference type="ARBA" id="ARBA00009773"/>
    </source>
</evidence>
<feature type="transmembrane region" description="Helical" evidence="9">
    <location>
        <begin position="228"/>
        <end position="253"/>
    </location>
</feature>
<dbReference type="GO" id="GO:0055085">
    <property type="term" value="P:transmembrane transport"/>
    <property type="evidence" value="ECO:0007669"/>
    <property type="project" value="TreeGrafter"/>
</dbReference>
<evidence type="ECO:0000256" key="3">
    <source>
        <dbReference type="ARBA" id="ARBA00022448"/>
    </source>
</evidence>
<reference evidence="10" key="1">
    <citation type="journal article" date="2021" name="PeerJ">
        <title>Extensive microbial diversity within the chicken gut microbiome revealed by metagenomics and culture.</title>
        <authorList>
            <person name="Gilroy R."/>
            <person name="Ravi A."/>
            <person name="Getino M."/>
            <person name="Pursley I."/>
            <person name="Horton D.L."/>
            <person name="Alikhan N.F."/>
            <person name="Baker D."/>
            <person name="Gharbi K."/>
            <person name="Hall N."/>
            <person name="Watson M."/>
            <person name="Adriaenssens E.M."/>
            <person name="Foster-Nyarko E."/>
            <person name="Jarju S."/>
            <person name="Secka A."/>
            <person name="Antonio M."/>
            <person name="Oren A."/>
            <person name="Chaudhuri R.R."/>
            <person name="La Ragione R."/>
            <person name="Hildebrand F."/>
            <person name="Pallen M.J."/>
        </authorList>
    </citation>
    <scope>NUCLEOTIDE SEQUENCE</scope>
    <source>
        <strain evidence="10">ChiSxjej3B15-24422</strain>
    </source>
</reference>
<dbReference type="AlphaFoldDB" id="A0A9D2C7G4"/>
<keyword evidence="4" id="KW-1003">Cell membrane</keyword>
<gene>
    <name evidence="10" type="ORF">H9831_10020</name>
</gene>
<feature type="transmembrane region" description="Helical" evidence="9">
    <location>
        <begin position="259"/>
        <end position="288"/>
    </location>
</feature>
<evidence type="ECO:0000256" key="6">
    <source>
        <dbReference type="ARBA" id="ARBA00022989"/>
    </source>
</evidence>
<evidence type="ECO:0000256" key="4">
    <source>
        <dbReference type="ARBA" id="ARBA00022475"/>
    </source>
</evidence>
<name>A0A9D2C7G4_9FIRM</name>
<feature type="transmembrane region" description="Helical" evidence="9">
    <location>
        <begin position="326"/>
        <end position="351"/>
    </location>
</feature>
<organism evidence="10 11">
    <name type="scientific">Candidatus Eisenbergiella pullistercoris</name>
    <dbReference type="NCBI Taxonomy" id="2838555"/>
    <lineage>
        <taxon>Bacteria</taxon>
        <taxon>Bacillati</taxon>
        <taxon>Bacillota</taxon>
        <taxon>Clostridia</taxon>
        <taxon>Lachnospirales</taxon>
        <taxon>Lachnospiraceae</taxon>
        <taxon>Eisenbergiella</taxon>
    </lineage>
</organism>
<evidence type="ECO:0000256" key="9">
    <source>
        <dbReference type="SAM" id="Phobius"/>
    </source>
</evidence>
<feature type="region of interest" description="Disordered" evidence="8">
    <location>
        <begin position="369"/>
        <end position="390"/>
    </location>
</feature>
<dbReference type="EMBL" id="DXDD01000124">
    <property type="protein sequence ID" value="HIY61000.1"/>
    <property type="molecule type" value="Genomic_DNA"/>
</dbReference>
<feature type="transmembrane region" description="Helical" evidence="9">
    <location>
        <begin position="40"/>
        <end position="59"/>
    </location>
</feature>
<keyword evidence="6 9" id="KW-1133">Transmembrane helix</keyword>
<dbReference type="PANTHER" id="PTHR21716:SF53">
    <property type="entry name" value="PERMEASE PERM-RELATED"/>
    <property type="match status" value="1"/>
</dbReference>
<dbReference type="Proteomes" id="UP000824007">
    <property type="component" value="Unassembled WGS sequence"/>
</dbReference>
<proteinExistence type="inferred from homology"/>
<evidence type="ECO:0000313" key="11">
    <source>
        <dbReference type="Proteomes" id="UP000824007"/>
    </source>
</evidence>
<evidence type="ECO:0000256" key="1">
    <source>
        <dbReference type="ARBA" id="ARBA00004651"/>
    </source>
</evidence>
<comment type="caution">
    <text evidence="10">The sequence shown here is derived from an EMBL/GenBank/DDBJ whole genome shotgun (WGS) entry which is preliminary data.</text>
</comment>
<feature type="transmembrane region" description="Helical" evidence="9">
    <location>
        <begin position="295"/>
        <end position="314"/>
    </location>
</feature>
<reference evidence="10" key="2">
    <citation type="submission" date="2021-04" db="EMBL/GenBank/DDBJ databases">
        <authorList>
            <person name="Gilroy R."/>
        </authorList>
    </citation>
    <scope>NUCLEOTIDE SEQUENCE</scope>
    <source>
        <strain evidence="10">ChiSxjej3B15-24422</strain>
    </source>
</reference>
<keyword evidence="5 9" id="KW-0812">Transmembrane</keyword>
<comment type="similarity">
    <text evidence="2">Belongs to the autoinducer-2 exporter (AI-2E) (TC 2.A.86) family.</text>
</comment>
<keyword evidence="3" id="KW-0813">Transport</keyword>